<dbReference type="InterPro" id="IPR035996">
    <property type="entry name" value="4pyrrol_Methylase_sf"/>
</dbReference>
<dbReference type="SUPFAM" id="SSF53790">
    <property type="entry name" value="Tetrapyrrole methylase"/>
    <property type="match status" value="1"/>
</dbReference>
<evidence type="ECO:0000256" key="4">
    <source>
        <dbReference type="ARBA" id="ARBA00022691"/>
    </source>
</evidence>
<keyword evidence="5" id="KW-0627">Porphyrin biosynthesis</keyword>
<dbReference type="InterPro" id="IPR014776">
    <property type="entry name" value="4pyrrole_Mease_sub2"/>
</dbReference>
<organism evidence="10">
    <name type="scientific">Leptolyngbya sp. NK1-12</name>
    <dbReference type="NCBI Taxonomy" id="2547451"/>
    <lineage>
        <taxon>Bacteria</taxon>
        <taxon>Bacillati</taxon>
        <taxon>Cyanobacteriota</taxon>
        <taxon>Cyanophyceae</taxon>
        <taxon>Leptolyngbyales</taxon>
        <taxon>Leptolyngbyaceae</taxon>
        <taxon>Leptolyngbya group</taxon>
        <taxon>Leptolyngbya</taxon>
    </lineage>
</organism>
<evidence type="ECO:0000256" key="5">
    <source>
        <dbReference type="ARBA" id="ARBA00023244"/>
    </source>
</evidence>
<dbReference type="CDD" id="cd11642">
    <property type="entry name" value="SUMT"/>
    <property type="match status" value="1"/>
</dbReference>
<reference evidence="10" key="1">
    <citation type="submission" date="2020-05" db="EMBL/GenBank/DDBJ databases">
        <authorList>
            <person name="Zhu T."/>
            <person name="Keshari N."/>
            <person name="Lu X."/>
        </authorList>
    </citation>
    <scope>NUCLEOTIDE SEQUENCE</scope>
    <source>
        <strain evidence="10">NK1-12</strain>
    </source>
</reference>
<dbReference type="InterPro" id="IPR014777">
    <property type="entry name" value="4pyrrole_Mease_sub1"/>
</dbReference>
<dbReference type="Gene3D" id="3.40.1010.10">
    <property type="entry name" value="Cobalt-precorrin-4 Transmethylase, Domain 1"/>
    <property type="match status" value="1"/>
</dbReference>
<dbReference type="PANTHER" id="PTHR45790:SF3">
    <property type="entry name" value="S-ADENOSYL-L-METHIONINE-DEPENDENT UROPORPHYRINOGEN III METHYLTRANSFERASE, CHLOROPLASTIC"/>
    <property type="match status" value="1"/>
</dbReference>
<gene>
    <name evidence="10" type="primary">cobA</name>
    <name evidence="10" type="ORF">HJG54_26285</name>
</gene>
<dbReference type="InterPro" id="IPR006366">
    <property type="entry name" value="CobA/CysG_C"/>
</dbReference>
<dbReference type="AlphaFoldDB" id="A0AA96WPE1"/>
<comment type="similarity">
    <text evidence="8">Belongs to the precorrin methyltransferase family.</text>
</comment>
<name>A0AA96WPE1_9CYAN</name>
<dbReference type="GO" id="GO:0004851">
    <property type="term" value="F:uroporphyrin-III C-methyltransferase activity"/>
    <property type="evidence" value="ECO:0007669"/>
    <property type="project" value="UniProtKB-EC"/>
</dbReference>
<protein>
    <recommendedName>
        <fullName evidence="1">uroporphyrinogen-III C-methyltransferase</fullName>
        <ecNumber evidence="1">2.1.1.107</ecNumber>
    </recommendedName>
</protein>
<accession>A0AA96WPE1</accession>
<dbReference type="GO" id="GO:0032259">
    <property type="term" value="P:methylation"/>
    <property type="evidence" value="ECO:0007669"/>
    <property type="project" value="UniProtKB-KW"/>
</dbReference>
<dbReference type="PANTHER" id="PTHR45790">
    <property type="entry name" value="SIROHEME SYNTHASE-RELATED"/>
    <property type="match status" value="1"/>
</dbReference>
<evidence type="ECO:0000256" key="2">
    <source>
        <dbReference type="ARBA" id="ARBA00022603"/>
    </source>
</evidence>
<dbReference type="FunFam" id="3.40.1010.10:FF:000001">
    <property type="entry name" value="Siroheme synthase"/>
    <property type="match status" value="1"/>
</dbReference>
<evidence type="ECO:0000313" key="10">
    <source>
        <dbReference type="EMBL" id="WNZ25991.1"/>
    </source>
</evidence>
<keyword evidence="3 8" id="KW-0808">Transferase</keyword>
<dbReference type="EMBL" id="CP053586">
    <property type="protein sequence ID" value="WNZ25991.1"/>
    <property type="molecule type" value="Genomic_DNA"/>
</dbReference>
<proteinExistence type="inferred from homology"/>
<evidence type="ECO:0000256" key="7">
    <source>
        <dbReference type="ARBA" id="ARBA00054030"/>
    </source>
</evidence>
<keyword evidence="2 8" id="KW-0489">Methyltransferase</keyword>
<keyword evidence="4" id="KW-0949">S-adenosyl-L-methionine</keyword>
<dbReference type="InterPro" id="IPR003043">
    <property type="entry name" value="Uropor_MeTrfase_CS"/>
</dbReference>
<comment type="pathway">
    <text evidence="6">Porphyrin-containing compound metabolism.</text>
</comment>
<dbReference type="PROSITE" id="PS00840">
    <property type="entry name" value="SUMT_2"/>
    <property type="match status" value="1"/>
</dbReference>
<evidence type="ECO:0000256" key="8">
    <source>
        <dbReference type="RuleBase" id="RU003960"/>
    </source>
</evidence>
<evidence type="ECO:0000259" key="9">
    <source>
        <dbReference type="Pfam" id="PF00590"/>
    </source>
</evidence>
<evidence type="ECO:0000256" key="3">
    <source>
        <dbReference type="ARBA" id="ARBA00022679"/>
    </source>
</evidence>
<dbReference type="GO" id="GO:0019354">
    <property type="term" value="P:siroheme biosynthetic process"/>
    <property type="evidence" value="ECO:0007669"/>
    <property type="project" value="InterPro"/>
</dbReference>
<dbReference type="NCBIfam" id="TIGR01469">
    <property type="entry name" value="cobA_cysG_Cterm"/>
    <property type="match status" value="1"/>
</dbReference>
<evidence type="ECO:0000256" key="1">
    <source>
        <dbReference type="ARBA" id="ARBA00012162"/>
    </source>
</evidence>
<dbReference type="RefSeq" id="WP_316432184.1">
    <property type="nucleotide sequence ID" value="NZ_CP053586.1"/>
</dbReference>
<sequence length="247" mass="26437">MTDSSGKVYLVGAGTGRIEHLTLQAHQLLTQAEVLIYDALVGDALLELTPSACLKLEVGKRGGEASTPQAEINQLLVDYCQQGKQVVRLKSGDPFIFGRSTAEIQALTEAGCLFQVVPGLSSALVAPLLASIPLTDPVLSRCFAVMTAHEPDALEWEALAQIETLVILMGARQLPEIIDQLLRHGRSLDTPVAIIRWAGQPQQQVWTGTLGSIVRQTAASSLSPAVIVIGEVVALRPYLQAAQSIRE</sequence>
<dbReference type="NCBIfam" id="NF004790">
    <property type="entry name" value="PRK06136.1"/>
    <property type="match status" value="1"/>
</dbReference>
<evidence type="ECO:0000256" key="6">
    <source>
        <dbReference type="ARBA" id="ARBA00023444"/>
    </source>
</evidence>
<dbReference type="Pfam" id="PF00590">
    <property type="entry name" value="TP_methylase"/>
    <property type="match status" value="1"/>
</dbReference>
<feature type="domain" description="Tetrapyrrole methylase" evidence="9">
    <location>
        <begin position="7"/>
        <end position="213"/>
    </location>
</feature>
<dbReference type="EC" id="2.1.1.107" evidence="1"/>
<dbReference type="Gene3D" id="3.30.950.10">
    <property type="entry name" value="Methyltransferase, Cobalt-precorrin-4 Transmethylase, Domain 2"/>
    <property type="match status" value="1"/>
</dbReference>
<comment type="function">
    <text evidence="7">Catalyzes the two successive C-2 and C-7 methylation reactions involved in the conversion of uroporphyrinogen III to precorrin-2 via the intermediate formation of precorrin-1. It is a step in the biosynthesis of both cobalamin (vitamin B12) and siroheme.</text>
</comment>
<dbReference type="InterPro" id="IPR050161">
    <property type="entry name" value="Siro_Cobalamin_biosynth"/>
</dbReference>
<dbReference type="InterPro" id="IPR000878">
    <property type="entry name" value="4pyrrol_Mease"/>
</dbReference>